<comment type="caution">
    <text evidence="1">The sequence shown here is derived from an EMBL/GenBank/DDBJ whole genome shotgun (WGS) entry which is preliminary data.</text>
</comment>
<accession>A0A101I1U4</accession>
<organism evidence="1 2">
    <name type="scientific">candidate division TA06 bacterium 34_109</name>
    <dbReference type="NCBI Taxonomy" id="1635277"/>
    <lineage>
        <taxon>Bacteria</taxon>
        <taxon>Bacteria division TA06</taxon>
    </lineage>
</organism>
<protein>
    <recommendedName>
        <fullName evidence="3">Asparagine synthetase B</fullName>
    </recommendedName>
</protein>
<dbReference type="AlphaFoldDB" id="A0A101I1U4"/>
<proteinExistence type="predicted"/>
<reference evidence="2" key="1">
    <citation type="journal article" date="2015" name="MBio">
        <title>Genome-Resolved Metagenomic Analysis Reveals Roles for Candidate Phyla and Other Microbial Community Members in Biogeochemical Transformations in Oil Reservoirs.</title>
        <authorList>
            <person name="Hu P."/>
            <person name="Tom L."/>
            <person name="Singh A."/>
            <person name="Thomas B.C."/>
            <person name="Baker B.J."/>
            <person name="Piceno Y.M."/>
            <person name="Andersen G.L."/>
            <person name="Banfield J.F."/>
        </authorList>
    </citation>
    <scope>NUCLEOTIDE SEQUENCE [LARGE SCALE GENOMIC DNA]</scope>
</reference>
<dbReference type="Proteomes" id="UP000053467">
    <property type="component" value="Unassembled WGS sequence"/>
</dbReference>
<evidence type="ECO:0000313" key="2">
    <source>
        <dbReference type="Proteomes" id="UP000053467"/>
    </source>
</evidence>
<evidence type="ECO:0008006" key="3">
    <source>
        <dbReference type="Google" id="ProtNLM"/>
    </source>
</evidence>
<dbReference type="EMBL" id="LGGX01000007">
    <property type="protein sequence ID" value="KUK87183.1"/>
    <property type="molecule type" value="Genomic_DNA"/>
</dbReference>
<name>A0A101I1U4_UNCT6</name>
<sequence>MKKIIILIFLFQIKIYSYTFIPMDVTQTDHLKSYGIVYRALENGVNVYWLLNYRGGSFIVMSDNYEGECLKEGVLFSKISEEKKNYLLSEVEKSVLLEKAPKLAVYSPPGKEPWDDAVTLVLDYAKIPYDVIYDREILSGKINEYEWVHLHHEDFTGQLDRFYIFSFYEEWFQNLIKMQKKLSSELGYDKYWKMKRDVAKQIKNYVQKGGFLFAMCSATNSLDDALSLGYQDIIPSLLDGDGTTFPQIDYSQTIAFENFKLNDKPTIELDDINYEPSNRLEWENKYFKLKTFSPKFDLVEAMLTQNHTDRIKEFLGRTTSFDKGKIKKEVVVLADSYDKNYAKYIHGFFGEGFFTFLAGHDPEDYVHYVNDPPTELSYFKNSPGYRLILNNVLFPASQEKKKKT</sequence>
<gene>
    <name evidence="1" type="ORF">XE03_0979</name>
</gene>
<dbReference type="PATRIC" id="fig|1635277.3.peg.753"/>
<evidence type="ECO:0000313" key="1">
    <source>
        <dbReference type="EMBL" id="KUK87183.1"/>
    </source>
</evidence>